<feature type="region of interest" description="Disordered" evidence="2">
    <location>
        <begin position="79"/>
        <end position="137"/>
    </location>
</feature>
<organism evidence="3 4">
    <name type="scientific">Datura stramonium</name>
    <name type="common">Jimsonweed</name>
    <name type="synonym">Common thornapple</name>
    <dbReference type="NCBI Taxonomy" id="4076"/>
    <lineage>
        <taxon>Eukaryota</taxon>
        <taxon>Viridiplantae</taxon>
        <taxon>Streptophyta</taxon>
        <taxon>Embryophyta</taxon>
        <taxon>Tracheophyta</taxon>
        <taxon>Spermatophyta</taxon>
        <taxon>Magnoliopsida</taxon>
        <taxon>eudicotyledons</taxon>
        <taxon>Gunneridae</taxon>
        <taxon>Pentapetalae</taxon>
        <taxon>asterids</taxon>
        <taxon>lamiids</taxon>
        <taxon>Solanales</taxon>
        <taxon>Solanaceae</taxon>
        <taxon>Solanoideae</taxon>
        <taxon>Datureae</taxon>
        <taxon>Datura</taxon>
    </lineage>
</organism>
<gene>
    <name evidence="3" type="ORF">HAX54_012096</name>
</gene>
<accession>A0ABS8Y347</accession>
<evidence type="ECO:0000256" key="2">
    <source>
        <dbReference type="SAM" id="MobiDB-lite"/>
    </source>
</evidence>
<feature type="compositionally biased region" description="Low complexity" evidence="2">
    <location>
        <begin position="95"/>
        <end position="105"/>
    </location>
</feature>
<evidence type="ECO:0000313" key="4">
    <source>
        <dbReference type="Proteomes" id="UP000823775"/>
    </source>
</evidence>
<dbReference type="EMBL" id="JACEIK010016998">
    <property type="protein sequence ID" value="MCE5165764.1"/>
    <property type="molecule type" value="Genomic_DNA"/>
</dbReference>
<sequence>MFTHPHPESNGSQKDQVTRSLDHPLEEGSNMYDDAVCMQGEEPGSKDVNRILTHQKFKALKTLREPRFLKTAMAGELPLLLPPRKPTPDINLDAPLSSNPSSSPSGTDTQPTLSSKMHSPKAVPVNSTAPPRDDNTGVRTISQEALQLLLLPRELDPTQPDMEIPKTRRGDLFTSDDDRDFHLSRGIEGQSTISRFIEAQRRRTEEIERLTMLVAQKYAEIAILKASQSSAVPGALLNLQEENAHLKSDNAALRKQLEELTQQMICDQRPANEWIDKLLAKL</sequence>
<keyword evidence="4" id="KW-1185">Reference proteome</keyword>
<protein>
    <submittedName>
        <fullName evidence="3">Uncharacterized protein</fullName>
    </submittedName>
</protein>
<reference evidence="3 4" key="1">
    <citation type="journal article" date="2021" name="BMC Genomics">
        <title>Datura genome reveals duplications of psychoactive alkaloid biosynthetic genes and high mutation rate following tissue culture.</title>
        <authorList>
            <person name="Rajewski A."/>
            <person name="Carter-House D."/>
            <person name="Stajich J."/>
            <person name="Litt A."/>
        </authorList>
    </citation>
    <scope>NUCLEOTIDE SEQUENCE [LARGE SCALE GENOMIC DNA]</scope>
    <source>
        <strain evidence="3">AR-01</strain>
    </source>
</reference>
<feature type="compositionally biased region" description="Polar residues" evidence="2">
    <location>
        <begin position="106"/>
        <end position="117"/>
    </location>
</feature>
<name>A0ABS8Y347_DATST</name>
<dbReference type="Proteomes" id="UP000823775">
    <property type="component" value="Unassembled WGS sequence"/>
</dbReference>
<comment type="caution">
    <text evidence="3">The sequence shown here is derived from an EMBL/GenBank/DDBJ whole genome shotgun (WGS) entry which is preliminary data.</text>
</comment>
<feature type="region of interest" description="Disordered" evidence="2">
    <location>
        <begin position="1"/>
        <end position="49"/>
    </location>
</feature>
<feature type="compositionally biased region" description="Basic and acidic residues" evidence="2">
    <location>
        <begin position="16"/>
        <end position="26"/>
    </location>
</feature>
<keyword evidence="1" id="KW-0175">Coiled coil</keyword>
<feature type="coiled-coil region" evidence="1">
    <location>
        <begin position="236"/>
        <end position="263"/>
    </location>
</feature>
<proteinExistence type="predicted"/>
<evidence type="ECO:0000313" key="3">
    <source>
        <dbReference type="EMBL" id="MCE5165764.1"/>
    </source>
</evidence>
<evidence type="ECO:0000256" key="1">
    <source>
        <dbReference type="SAM" id="Coils"/>
    </source>
</evidence>